<evidence type="ECO:0000256" key="3">
    <source>
        <dbReference type="ARBA" id="ARBA00023006"/>
    </source>
</evidence>
<comment type="subcellular location">
    <subcellularLocation>
        <location evidence="1">Endoplasmic reticulum membrane</location>
        <topology evidence="1">Single-pass type IV membrane protein</topology>
    </subcellularLocation>
</comment>
<evidence type="ECO:0000256" key="5">
    <source>
        <dbReference type="ARBA" id="ARBA00035043"/>
    </source>
</evidence>
<dbReference type="Proteomes" id="UP000594260">
    <property type="component" value="Unplaced"/>
</dbReference>
<keyword evidence="8" id="KW-0732">Signal</keyword>
<protein>
    <recommendedName>
        <fullName evidence="2">DnaJ homolog subfamily C member 16</fullName>
    </recommendedName>
    <alternativeName>
        <fullName evidence="5">Endoplasmic reticulum DNA J domain-containing protein 8</fullName>
    </alternativeName>
</protein>
<dbReference type="CDD" id="cd06257">
    <property type="entry name" value="DnaJ"/>
    <property type="match status" value="1"/>
</dbReference>
<evidence type="ECO:0000313" key="12">
    <source>
        <dbReference type="Proteomes" id="UP000594260"/>
    </source>
</evidence>
<evidence type="ECO:0000256" key="1">
    <source>
        <dbReference type="ARBA" id="ARBA00004163"/>
    </source>
</evidence>
<dbReference type="OMA" id="HAKHPEC"/>
<dbReference type="GeneID" id="111247119"/>
<dbReference type="Gene3D" id="3.40.30.10">
    <property type="entry name" value="Glutaredoxin"/>
    <property type="match status" value="1"/>
</dbReference>
<feature type="transmembrane region" description="Helical" evidence="7">
    <location>
        <begin position="536"/>
        <end position="560"/>
    </location>
</feature>
<proteinExistence type="predicted"/>
<dbReference type="FunCoup" id="A0A7M7JK74">
    <property type="interactions" value="929"/>
</dbReference>
<feature type="chain" id="PRO_5029640772" description="DnaJ homolog subfamily C member 16" evidence="8">
    <location>
        <begin position="21"/>
        <end position="827"/>
    </location>
</feature>
<dbReference type="Gene3D" id="1.10.287.110">
    <property type="entry name" value="DnaJ domain"/>
    <property type="match status" value="1"/>
</dbReference>
<dbReference type="SMART" id="SM00271">
    <property type="entry name" value="DnaJ"/>
    <property type="match status" value="1"/>
</dbReference>
<feature type="domain" description="J" evidence="9">
    <location>
        <begin position="24"/>
        <end position="89"/>
    </location>
</feature>
<sequence>MKLFLITVVFFVGCSQWTLGLLSDPYKILNVARSASANQIRQAYKELAKEWHPDKKKEDRSAEGKFIKIKQAYELLMDPERRNEYDKHGWTEDTPNFRRRRAAYAHRYSYDPYETMFGAERPLLAIYHNMTVTTKSYENKIVPDSHARIWLLLFYHDQCSPCLQAAPVWHRIQQELEPIGIEFGAVHAEHEEEIRKKLGVAALPHLVAVVQGRIVHFRDEHLSLNNVINFVRRTFELKIIERLEERNQLNAFLSGWKNDDKVRAIFFSQTKQIKLRYMLAAFKFRDYIHFGFVCIENKPAGEAIRRKLNVLPKKESLLLFNEYSSAPFATVAMPELSTQTLHDALNANKFLILPRVTSQPIFNQLCPNESAQKVSRRRLCVIWVTVSHPSNLNEDRRVQLRLYVKGLSAQWKERVSFMYLQKDKQGEFVESLMNGPGVPAEPSEHFVIIWRRTDLVVEYQWISKPWSGDATQMNASKEELNNVLMRLLHTAETLACGRARLRTLTDEHAQGLLTRILKRLALMADAIADNVSKYQVLPVISVVVSFVFIILIGYLMSYLVQLEENKIRQQGKGVHVPGGHKPRNECKLSIHELRGETYNGLVRLLKPGCRTVVLLVDNDSKPKLLPQFFKAVFPYRKNKTLMFAFMMLEKNLEWYRRLLLQTLGESSHRPLNINPKNCIGTVLSLNGHRKYFCVYHAKHREEEPRRDRDRDRERERRGTSMGPSLSTQTNHGANTTGAHGAFLGFDSSDSEADSDVESGRLIKGGSRGGGSTSTGGTASASDSGSGDLYGSILFEEHLLDGLSSWLDKLFEGTTKRYYIQYWPECMK</sequence>
<name>A0A7M7JK74_VARDE</name>
<keyword evidence="3" id="KW-0072">Autophagy</keyword>
<comment type="function">
    <text evidence="4">Plays an important role in regulating the size of autophagosomes during the formation process.</text>
</comment>
<keyword evidence="7" id="KW-1133">Transmembrane helix</keyword>
<accession>A0A7M7JK74</accession>
<evidence type="ECO:0000313" key="11">
    <source>
        <dbReference type="EnsemblMetazoa" id="XP_022653431"/>
    </source>
</evidence>
<dbReference type="InterPro" id="IPR001623">
    <property type="entry name" value="DnaJ_domain"/>
</dbReference>
<feature type="compositionally biased region" description="Basic and acidic residues" evidence="6">
    <location>
        <begin position="702"/>
        <end position="718"/>
    </location>
</feature>
<evidence type="ECO:0000256" key="8">
    <source>
        <dbReference type="SAM" id="SignalP"/>
    </source>
</evidence>
<dbReference type="KEGG" id="vde:111247119"/>
<dbReference type="SUPFAM" id="SSF52833">
    <property type="entry name" value="Thioredoxin-like"/>
    <property type="match status" value="1"/>
</dbReference>
<dbReference type="PROSITE" id="PS51352">
    <property type="entry name" value="THIOREDOXIN_2"/>
    <property type="match status" value="1"/>
</dbReference>
<evidence type="ECO:0000259" key="9">
    <source>
        <dbReference type="PROSITE" id="PS50076"/>
    </source>
</evidence>
<dbReference type="GO" id="GO:0006914">
    <property type="term" value="P:autophagy"/>
    <property type="evidence" value="ECO:0007669"/>
    <property type="project" value="UniProtKB-KW"/>
</dbReference>
<dbReference type="PROSITE" id="PS00636">
    <property type="entry name" value="DNAJ_1"/>
    <property type="match status" value="1"/>
</dbReference>
<dbReference type="InterPro" id="IPR013766">
    <property type="entry name" value="Thioredoxin_domain"/>
</dbReference>
<keyword evidence="7" id="KW-0812">Transmembrane</keyword>
<dbReference type="InterPro" id="IPR036249">
    <property type="entry name" value="Thioredoxin-like_sf"/>
</dbReference>
<dbReference type="Pfam" id="PF00226">
    <property type="entry name" value="DnaJ"/>
    <property type="match status" value="1"/>
</dbReference>
<dbReference type="EnsemblMetazoa" id="XM_022797696">
    <property type="protein sequence ID" value="XP_022653431"/>
    <property type="gene ID" value="LOC111247119"/>
</dbReference>
<dbReference type="PROSITE" id="PS50076">
    <property type="entry name" value="DNAJ_2"/>
    <property type="match status" value="1"/>
</dbReference>
<keyword evidence="12" id="KW-1185">Reference proteome</keyword>
<dbReference type="InterPro" id="IPR052448">
    <property type="entry name" value="DnaJ_C16_autophagy_reg"/>
</dbReference>
<dbReference type="GO" id="GO:0005789">
    <property type="term" value="C:endoplasmic reticulum membrane"/>
    <property type="evidence" value="ECO:0007669"/>
    <property type="project" value="UniProtKB-SubCell"/>
</dbReference>
<feature type="compositionally biased region" description="Polar residues" evidence="6">
    <location>
        <begin position="721"/>
        <end position="737"/>
    </location>
</feature>
<feature type="domain" description="Thioredoxin" evidence="10">
    <location>
        <begin position="123"/>
        <end position="271"/>
    </location>
</feature>
<feature type="signal peptide" evidence="8">
    <location>
        <begin position="1"/>
        <end position="20"/>
    </location>
</feature>
<dbReference type="PANTHER" id="PTHR44303:SF2">
    <property type="entry name" value="DNAJ HOMOLOG SUBFAMILY C MEMBER 16"/>
    <property type="match status" value="1"/>
</dbReference>
<dbReference type="PANTHER" id="PTHR44303">
    <property type="entry name" value="DNAJ HOMOLOG SUBFAMILY C MEMBER 16"/>
    <property type="match status" value="1"/>
</dbReference>
<keyword evidence="7" id="KW-0472">Membrane</keyword>
<organism evidence="11 12">
    <name type="scientific">Varroa destructor</name>
    <name type="common">Honeybee mite</name>
    <dbReference type="NCBI Taxonomy" id="109461"/>
    <lineage>
        <taxon>Eukaryota</taxon>
        <taxon>Metazoa</taxon>
        <taxon>Ecdysozoa</taxon>
        <taxon>Arthropoda</taxon>
        <taxon>Chelicerata</taxon>
        <taxon>Arachnida</taxon>
        <taxon>Acari</taxon>
        <taxon>Parasitiformes</taxon>
        <taxon>Mesostigmata</taxon>
        <taxon>Gamasina</taxon>
        <taxon>Dermanyssoidea</taxon>
        <taxon>Varroidae</taxon>
        <taxon>Varroa</taxon>
    </lineage>
</organism>
<dbReference type="InParanoid" id="A0A7M7JK74"/>
<dbReference type="SUPFAM" id="SSF46565">
    <property type="entry name" value="Chaperone J-domain"/>
    <property type="match status" value="1"/>
</dbReference>
<dbReference type="Pfam" id="PF00085">
    <property type="entry name" value="Thioredoxin"/>
    <property type="match status" value="1"/>
</dbReference>
<dbReference type="InterPro" id="IPR036869">
    <property type="entry name" value="J_dom_sf"/>
</dbReference>
<reference evidence="11" key="1">
    <citation type="submission" date="2021-01" db="UniProtKB">
        <authorList>
            <consortium name="EnsemblMetazoa"/>
        </authorList>
    </citation>
    <scope>IDENTIFICATION</scope>
</reference>
<dbReference type="AlphaFoldDB" id="A0A7M7JK74"/>
<dbReference type="RefSeq" id="XP_022653431.1">
    <property type="nucleotide sequence ID" value="XM_022797696.1"/>
</dbReference>
<feature type="region of interest" description="Disordered" evidence="6">
    <location>
        <begin position="702"/>
        <end position="783"/>
    </location>
</feature>
<dbReference type="OrthoDB" id="10065037at2759"/>
<evidence type="ECO:0000256" key="2">
    <source>
        <dbReference type="ARBA" id="ARBA00020921"/>
    </source>
</evidence>
<dbReference type="PRINTS" id="PR00625">
    <property type="entry name" value="JDOMAIN"/>
</dbReference>
<dbReference type="InterPro" id="IPR018253">
    <property type="entry name" value="DnaJ_domain_CS"/>
</dbReference>
<feature type="compositionally biased region" description="Low complexity" evidence="6">
    <location>
        <begin position="774"/>
        <end position="783"/>
    </location>
</feature>
<evidence type="ECO:0000259" key="10">
    <source>
        <dbReference type="PROSITE" id="PS51352"/>
    </source>
</evidence>
<evidence type="ECO:0000256" key="4">
    <source>
        <dbReference type="ARBA" id="ARBA00035002"/>
    </source>
</evidence>
<evidence type="ECO:0000256" key="6">
    <source>
        <dbReference type="SAM" id="MobiDB-lite"/>
    </source>
</evidence>
<evidence type="ECO:0000256" key="7">
    <source>
        <dbReference type="SAM" id="Phobius"/>
    </source>
</evidence>